<feature type="domain" description="Plant heme peroxidase family profile" evidence="9">
    <location>
        <begin position="73"/>
        <end position="338"/>
    </location>
</feature>
<dbReference type="GO" id="GO:0020037">
    <property type="term" value="F:heme binding"/>
    <property type="evidence" value="ECO:0007669"/>
    <property type="project" value="UniProtKB-UniRule"/>
</dbReference>
<dbReference type="InterPro" id="IPR044831">
    <property type="entry name" value="Ccp1-like"/>
</dbReference>
<sequence length="501" mass="54242">MLAFALFTCLITTVDAYTWPNPQLEELDQIRFGLRTFDADGNGGGIDVFVEPTCNQFLFDPNFQINGSHPGRTNAADWLRTAYHDMATHNVEDGTGGLDASIRFAEEQARSENAGTGFQNTITVIPSNRYVSISDFIAVAAVMAIEACGGPEIAYRGGRVDATEPNTAGVPRPEQDLDSHIASFSRQGFTQTEMIGLIACGHTFGGVQHDPFPDIAPELNDTQNTMSVAHFDTTFHTFDNNVATEYIAGTTTNPLVVGLNDTTNSDKRIFSSDGNVTMRAFAESPELFRSTCGALFTRMIDTVPRGVQLTEVIAPLPVKPTVSYILDGANLTLVTEVRFWNMSNETHTVNLILDDHAGVRGWARVNATLNATTGATNMRFLVDGKLEDQGGLGFALQDGVVFSNSSCAYNENLGRFDVAVRNDFNPSRVFLEQLGNVNTSPPIVSETDIPLPPPSSGAGYSIWSINLTDARNFYTIGAEVDGVKITTAGRHGIFTLPPCDN</sequence>
<keyword evidence="6 8" id="KW-0560">Oxidoreductase</keyword>
<dbReference type="Gene3D" id="1.10.420.10">
    <property type="entry name" value="Peroxidase, domain 2"/>
    <property type="match status" value="1"/>
</dbReference>
<dbReference type="GO" id="GO:0042744">
    <property type="term" value="P:hydrogen peroxide catabolic process"/>
    <property type="evidence" value="ECO:0007669"/>
    <property type="project" value="TreeGrafter"/>
</dbReference>
<proteinExistence type="inferred from homology"/>
<evidence type="ECO:0000256" key="2">
    <source>
        <dbReference type="ARBA" id="ARBA00005997"/>
    </source>
</evidence>
<dbReference type="PRINTS" id="PR00459">
    <property type="entry name" value="ASPEROXIDASE"/>
</dbReference>
<reference evidence="10" key="1">
    <citation type="submission" date="2020-05" db="EMBL/GenBank/DDBJ databases">
        <title>Mycena genomes resolve the evolution of fungal bioluminescence.</title>
        <authorList>
            <person name="Tsai I.J."/>
        </authorList>
    </citation>
    <scope>NUCLEOTIDE SEQUENCE</scope>
    <source>
        <strain evidence="10">CCC161011</strain>
    </source>
</reference>
<dbReference type="PROSITE" id="PS50873">
    <property type="entry name" value="PEROXIDASE_4"/>
    <property type="match status" value="1"/>
</dbReference>
<dbReference type="Gene3D" id="1.10.520.10">
    <property type="match status" value="1"/>
</dbReference>
<dbReference type="Pfam" id="PF00141">
    <property type="entry name" value="peroxidase"/>
    <property type="match status" value="1"/>
</dbReference>
<dbReference type="OrthoDB" id="2919751at2759"/>
<dbReference type="SUPFAM" id="SSF48113">
    <property type="entry name" value="Heme-dependent peroxidases"/>
    <property type="match status" value="1"/>
</dbReference>
<dbReference type="EMBL" id="JACAZI010000003">
    <property type="protein sequence ID" value="KAF7364726.1"/>
    <property type="molecule type" value="Genomic_DNA"/>
</dbReference>
<evidence type="ECO:0000259" key="9">
    <source>
        <dbReference type="PROSITE" id="PS50873"/>
    </source>
</evidence>
<name>A0A8H6YTW4_9AGAR</name>
<keyword evidence="4" id="KW-0349">Heme</keyword>
<accession>A0A8H6YTW4</accession>
<comment type="caution">
    <text evidence="10">The sequence shown here is derived from an EMBL/GenBank/DDBJ whole genome shotgun (WGS) entry which is preliminary data.</text>
</comment>
<keyword evidence="8" id="KW-0732">Signal</keyword>
<evidence type="ECO:0000313" key="11">
    <source>
        <dbReference type="Proteomes" id="UP000620124"/>
    </source>
</evidence>
<dbReference type="PANTHER" id="PTHR31356:SF53">
    <property type="entry name" value="HEME PEROXIDASE"/>
    <property type="match status" value="1"/>
</dbReference>
<dbReference type="PANTHER" id="PTHR31356">
    <property type="entry name" value="THYLAKOID LUMENAL 29 KDA PROTEIN, CHLOROPLASTIC-RELATED"/>
    <property type="match status" value="1"/>
</dbReference>
<dbReference type="GO" id="GO:0046872">
    <property type="term" value="F:metal ion binding"/>
    <property type="evidence" value="ECO:0007669"/>
    <property type="project" value="UniProtKB-UniRule"/>
</dbReference>
<evidence type="ECO:0000256" key="3">
    <source>
        <dbReference type="ARBA" id="ARBA00022559"/>
    </source>
</evidence>
<dbReference type="GO" id="GO:0000302">
    <property type="term" value="P:response to reactive oxygen species"/>
    <property type="evidence" value="ECO:0007669"/>
    <property type="project" value="TreeGrafter"/>
</dbReference>
<evidence type="ECO:0000256" key="6">
    <source>
        <dbReference type="ARBA" id="ARBA00023002"/>
    </source>
</evidence>
<evidence type="ECO:0000313" key="10">
    <source>
        <dbReference type="EMBL" id="KAF7364726.1"/>
    </source>
</evidence>
<organism evidence="10 11">
    <name type="scientific">Mycena venus</name>
    <dbReference type="NCBI Taxonomy" id="2733690"/>
    <lineage>
        <taxon>Eukaryota</taxon>
        <taxon>Fungi</taxon>
        <taxon>Dikarya</taxon>
        <taxon>Basidiomycota</taxon>
        <taxon>Agaricomycotina</taxon>
        <taxon>Agaricomycetes</taxon>
        <taxon>Agaricomycetidae</taxon>
        <taxon>Agaricales</taxon>
        <taxon>Marasmiineae</taxon>
        <taxon>Mycenaceae</taxon>
        <taxon>Mycena</taxon>
    </lineage>
</organism>
<dbReference type="AlphaFoldDB" id="A0A8H6YTW4"/>
<evidence type="ECO:0000256" key="1">
    <source>
        <dbReference type="ARBA" id="ARBA00003917"/>
    </source>
</evidence>
<dbReference type="GO" id="GO:0034599">
    <property type="term" value="P:cellular response to oxidative stress"/>
    <property type="evidence" value="ECO:0007669"/>
    <property type="project" value="InterPro"/>
</dbReference>
<dbReference type="InterPro" id="IPR002016">
    <property type="entry name" value="Haem_peroxidase"/>
</dbReference>
<evidence type="ECO:0000256" key="4">
    <source>
        <dbReference type="ARBA" id="ARBA00022617"/>
    </source>
</evidence>
<comment type="function">
    <text evidence="1">Destroys radicals which are normally produced within the cells and which are toxic to biological systems.</text>
</comment>
<dbReference type="InterPro" id="IPR010255">
    <property type="entry name" value="Haem_peroxidase_sf"/>
</dbReference>
<feature type="signal peptide" evidence="8">
    <location>
        <begin position="1"/>
        <end position="16"/>
    </location>
</feature>
<protein>
    <recommendedName>
        <fullName evidence="8">Peroxidase</fullName>
        <ecNumber evidence="8">1.11.1.-</ecNumber>
    </recommendedName>
</protein>
<evidence type="ECO:0000256" key="5">
    <source>
        <dbReference type="ARBA" id="ARBA00022723"/>
    </source>
</evidence>
<dbReference type="GO" id="GO:0004601">
    <property type="term" value="F:peroxidase activity"/>
    <property type="evidence" value="ECO:0007669"/>
    <property type="project" value="UniProtKB-KW"/>
</dbReference>
<evidence type="ECO:0000256" key="7">
    <source>
        <dbReference type="ARBA" id="ARBA00023004"/>
    </source>
</evidence>
<gene>
    <name evidence="10" type="ORF">MVEN_00342400</name>
</gene>
<dbReference type="InterPro" id="IPR002207">
    <property type="entry name" value="Peroxidase_I"/>
</dbReference>
<dbReference type="EC" id="1.11.1.-" evidence="8"/>
<feature type="chain" id="PRO_5034968796" description="Peroxidase" evidence="8">
    <location>
        <begin position="17"/>
        <end position="501"/>
    </location>
</feature>
<dbReference type="Proteomes" id="UP000620124">
    <property type="component" value="Unassembled WGS sequence"/>
</dbReference>
<comment type="similarity">
    <text evidence="2">Belongs to the peroxidase family. Cytochrome c peroxidase subfamily.</text>
</comment>
<keyword evidence="3 8" id="KW-0575">Peroxidase</keyword>
<keyword evidence="7" id="KW-0408">Iron</keyword>
<keyword evidence="11" id="KW-1185">Reference proteome</keyword>
<evidence type="ECO:0000256" key="8">
    <source>
        <dbReference type="RuleBase" id="RU363051"/>
    </source>
</evidence>
<keyword evidence="5" id="KW-0479">Metal-binding</keyword>
<dbReference type="PRINTS" id="PR00458">
    <property type="entry name" value="PEROXIDASE"/>
</dbReference>